<protein>
    <recommendedName>
        <fullName evidence="4">Leucine rich adaptor protein 1-like</fullName>
    </recommendedName>
</protein>
<reference evidence="2 3" key="1">
    <citation type="submission" date="2024-06" db="EMBL/GenBank/DDBJ databases">
        <authorList>
            <person name="Pan Q."/>
            <person name="Wen M."/>
            <person name="Jouanno E."/>
            <person name="Zahm M."/>
            <person name="Klopp C."/>
            <person name="Cabau C."/>
            <person name="Louis A."/>
            <person name="Berthelot C."/>
            <person name="Parey E."/>
            <person name="Roest Crollius H."/>
            <person name="Montfort J."/>
            <person name="Robinson-Rechavi M."/>
            <person name="Bouchez O."/>
            <person name="Lampietro C."/>
            <person name="Lopez Roques C."/>
            <person name="Donnadieu C."/>
            <person name="Postlethwait J."/>
            <person name="Bobe J."/>
            <person name="Verreycken H."/>
            <person name="Guiguen Y."/>
        </authorList>
    </citation>
    <scope>NUCLEOTIDE SEQUENCE [LARGE SCALE GENOMIC DNA]</scope>
    <source>
        <strain evidence="2">Up_M1</strain>
        <tissue evidence="2">Testis</tissue>
    </source>
</reference>
<dbReference type="EMBL" id="JAGEUA010000001">
    <property type="protein sequence ID" value="KAL1023892.1"/>
    <property type="molecule type" value="Genomic_DNA"/>
</dbReference>
<evidence type="ECO:0000313" key="3">
    <source>
        <dbReference type="Proteomes" id="UP001557470"/>
    </source>
</evidence>
<dbReference type="Pfam" id="PF14854">
    <property type="entry name" value="LURAP"/>
    <property type="match status" value="1"/>
</dbReference>
<name>A0ABD0XU31_UMBPY</name>
<accession>A0ABD0XU31</accession>
<gene>
    <name evidence="2" type="ORF">UPYG_G00048600</name>
</gene>
<dbReference type="AlphaFoldDB" id="A0ABD0XU31"/>
<dbReference type="PANTHER" id="PTHR33767:SF1">
    <property type="entry name" value="LEUCINE RICH ADAPTOR PROTEIN 1-LIKE"/>
    <property type="match status" value="1"/>
</dbReference>
<feature type="region of interest" description="Disordered" evidence="1">
    <location>
        <begin position="31"/>
        <end position="51"/>
    </location>
</feature>
<proteinExistence type="predicted"/>
<dbReference type="PANTHER" id="PTHR33767">
    <property type="entry name" value="LEUCINE RICH ADAPTOR PROTEIN 1-LIKE"/>
    <property type="match status" value="1"/>
</dbReference>
<dbReference type="Proteomes" id="UP001557470">
    <property type="component" value="Unassembled WGS sequence"/>
</dbReference>
<dbReference type="InterPro" id="IPR039499">
    <property type="entry name" value="LURA1/LRA25"/>
</dbReference>
<comment type="caution">
    <text evidence="2">The sequence shown here is derived from an EMBL/GenBank/DDBJ whole genome shotgun (WGS) entry which is preliminary data.</text>
</comment>
<evidence type="ECO:0000313" key="2">
    <source>
        <dbReference type="EMBL" id="KAL1023892.1"/>
    </source>
</evidence>
<keyword evidence="3" id="KW-1185">Reference proteome</keyword>
<dbReference type="InterPro" id="IPR037443">
    <property type="entry name" value="LURAP1"/>
</dbReference>
<evidence type="ECO:0008006" key="4">
    <source>
        <dbReference type="Google" id="ProtNLM"/>
    </source>
</evidence>
<sequence length="164" mass="17856">MDTNIGTDLKEIERKIGRKIPESLLRAVMERQSRERSSVGDKWNSPGHVTDISNTSLQSKVHLLRQELSHLRGVDVRLLCQLLMINDGIEATRWALEVERGLGLAAVASRECSLAGSLCSLAEIQEASPRSSVSSPQYGSDGFDAVSLGSFLDTLAEDPTTPAH</sequence>
<evidence type="ECO:0000256" key="1">
    <source>
        <dbReference type="SAM" id="MobiDB-lite"/>
    </source>
</evidence>
<organism evidence="2 3">
    <name type="scientific">Umbra pygmaea</name>
    <name type="common">Eastern mudminnow</name>
    <dbReference type="NCBI Taxonomy" id="75934"/>
    <lineage>
        <taxon>Eukaryota</taxon>
        <taxon>Metazoa</taxon>
        <taxon>Chordata</taxon>
        <taxon>Craniata</taxon>
        <taxon>Vertebrata</taxon>
        <taxon>Euteleostomi</taxon>
        <taxon>Actinopterygii</taxon>
        <taxon>Neopterygii</taxon>
        <taxon>Teleostei</taxon>
        <taxon>Protacanthopterygii</taxon>
        <taxon>Esociformes</taxon>
        <taxon>Umbridae</taxon>
        <taxon>Umbra</taxon>
    </lineage>
</organism>